<sequence length="448" mass="48880">MAVSVGNLFRLGSGVGASVKRSAARRDQRAPPTHFDILEGKEVVVNLMTFNSYGSYLRLADAAGVMSSFEIKRDRVHASSQSWSFYRKAGKAAEASGQSTVEHISVARNLVALGDGVYMSTTRYVWKLPEAVVPFNVLTYSDGAPTRRPRRRARLPGSVSMWGERTYSKPDPTFNLPWWWTTSKRDRTTLTKEMVATPADPDLSPDNCLGEACLLDDNTLIGTEEVALVPAQGKREVWFLFRYDGVQNTNATSETDEGGDMHTGNNHAYALLFNNIVAHGYTLQTLRLDPTIELEAVTESGRGYTTGYNVTASRRCTGCDGVALSGKVVDACGVCDDDGSTRCVPKPAQAERHFVRLDKHSINGGGEESSSSWWWSSLVTRVGVGDLVTWEDLLDWKVEIVGGSYDYQGAPAIDLSRLKGGQSGQHDTLTDLPSDHDIDANDAAAPSN</sequence>
<feature type="region of interest" description="Disordered" evidence="1">
    <location>
        <begin position="418"/>
        <end position="448"/>
    </location>
</feature>
<dbReference type="Proteomes" id="UP000011083">
    <property type="component" value="Unassembled WGS sequence"/>
</dbReference>
<dbReference type="EMBL" id="KB007852">
    <property type="protein sequence ID" value="ELR23781.1"/>
    <property type="molecule type" value="Genomic_DNA"/>
</dbReference>
<dbReference type="KEGG" id="acan:ACA1_025840"/>
<gene>
    <name evidence="2" type="ORF">ACA1_025840</name>
</gene>
<protein>
    <submittedName>
        <fullName evidence="2">Uncharacterized protein</fullName>
    </submittedName>
</protein>
<evidence type="ECO:0000313" key="3">
    <source>
        <dbReference type="Proteomes" id="UP000011083"/>
    </source>
</evidence>
<organism evidence="2 3">
    <name type="scientific">Acanthamoeba castellanii (strain ATCC 30010 / Neff)</name>
    <dbReference type="NCBI Taxonomy" id="1257118"/>
    <lineage>
        <taxon>Eukaryota</taxon>
        <taxon>Amoebozoa</taxon>
        <taxon>Discosea</taxon>
        <taxon>Longamoebia</taxon>
        <taxon>Centramoebida</taxon>
        <taxon>Acanthamoebidae</taxon>
        <taxon>Acanthamoeba</taxon>
    </lineage>
</organism>
<dbReference type="AlphaFoldDB" id="L8HH56"/>
<reference evidence="2 3" key="1">
    <citation type="journal article" date="2013" name="Genome Biol.">
        <title>Genome of Acanthamoeba castellanii highlights extensive lateral gene transfer and early evolution of tyrosine kinase signaling.</title>
        <authorList>
            <person name="Clarke M."/>
            <person name="Lohan A.J."/>
            <person name="Liu B."/>
            <person name="Lagkouvardos I."/>
            <person name="Roy S."/>
            <person name="Zafar N."/>
            <person name="Bertelli C."/>
            <person name="Schilde C."/>
            <person name="Kianianmomeni A."/>
            <person name="Burglin T.R."/>
            <person name="Frech C."/>
            <person name="Turcotte B."/>
            <person name="Kopec K.O."/>
            <person name="Synnott J.M."/>
            <person name="Choo C."/>
            <person name="Paponov I."/>
            <person name="Finkler A."/>
            <person name="Soon Heng Tan C."/>
            <person name="Hutchins A.P."/>
            <person name="Weinmeier T."/>
            <person name="Rattei T."/>
            <person name="Chu J.S."/>
            <person name="Gimenez G."/>
            <person name="Irimia M."/>
            <person name="Rigden D.J."/>
            <person name="Fitzpatrick D.A."/>
            <person name="Lorenzo-Morales J."/>
            <person name="Bateman A."/>
            <person name="Chiu C.H."/>
            <person name="Tang P."/>
            <person name="Hegemann P."/>
            <person name="Fromm H."/>
            <person name="Raoult D."/>
            <person name="Greub G."/>
            <person name="Miranda-Saavedra D."/>
            <person name="Chen N."/>
            <person name="Nash P."/>
            <person name="Ginger M.L."/>
            <person name="Horn M."/>
            <person name="Schaap P."/>
            <person name="Caler L."/>
            <person name="Loftus B."/>
        </authorList>
    </citation>
    <scope>NUCLEOTIDE SEQUENCE [LARGE SCALE GENOMIC DNA]</scope>
    <source>
        <strain evidence="2 3">Neff</strain>
    </source>
</reference>
<proteinExistence type="predicted"/>
<dbReference type="RefSeq" id="XP_004353309.1">
    <property type="nucleotide sequence ID" value="XM_004353257.1"/>
</dbReference>
<name>L8HH56_ACACF</name>
<dbReference type="GeneID" id="14924775"/>
<accession>L8HH56</accession>
<keyword evidence="3" id="KW-1185">Reference proteome</keyword>
<evidence type="ECO:0000256" key="1">
    <source>
        <dbReference type="SAM" id="MobiDB-lite"/>
    </source>
</evidence>
<dbReference type="VEuPathDB" id="AmoebaDB:ACA1_025840"/>
<evidence type="ECO:0000313" key="2">
    <source>
        <dbReference type="EMBL" id="ELR23781.1"/>
    </source>
</evidence>